<dbReference type="Proteomes" id="UP000182444">
    <property type="component" value="Chromosome 1D"/>
</dbReference>
<evidence type="ECO:0000313" key="2">
    <source>
        <dbReference type="EMBL" id="AOW03836.1"/>
    </source>
</evidence>
<keyword evidence="1" id="KW-1133">Transmembrane helix</keyword>
<gene>
    <name evidence="2" type="ORF">YALI1_D12135g</name>
</gene>
<dbReference type="GeneID" id="94583278"/>
<proteinExistence type="predicted"/>
<accession>A0A1D8NDY2</accession>
<feature type="transmembrane region" description="Helical" evidence="1">
    <location>
        <begin position="131"/>
        <end position="153"/>
    </location>
</feature>
<dbReference type="AlphaFoldDB" id="A0A1D8NDY2"/>
<protein>
    <submittedName>
        <fullName evidence="2">Uncharacterized protein</fullName>
    </submittedName>
</protein>
<sequence>MLWLSLLFGLNGNWLASALWPWLLRLSSALAFGHLWHLWTHWHCSGEWLLLPFRTYWLINCDPALIAVLDSLALGFALIWRLLLLSGLTGSGRCSYCSLDLVAMLLGGSGIRSHSGISALVTGVTAQALLWLWLALIASVGLIGSYSGICCSFDHIYGVCQSRSLL</sequence>
<dbReference type="RefSeq" id="XP_068138765.1">
    <property type="nucleotide sequence ID" value="XM_068282664.1"/>
</dbReference>
<organism evidence="2 3">
    <name type="scientific">Yarrowia lipolytica</name>
    <name type="common">Candida lipolytica</name>
    <dbReference type="NCBI Taxonomy" id="4952"/>
    <lineage>
        <taxon>Eukaryota</taxon>
        <taxon>Fungi</taxon>
        <taxon>Dikarya</taxon>
        <taxon>Ascomycota</taxon>
        <taxon>Saccharomycotina</taxon>
        <taxon>Dipodascomycetes</taxon>
        <taxon>Dipodascales</taxon>
        <taxon>Dipodascales incertae sedis</taxon>
        <taxon>Yarrowia</taxon>
    </lineage>
</organism>
<dbReference type="EMBL" id="CP017556">
    <property type="protein sequence ID" value="AOW03836.1"/>
    <property type="molecule type" value="Genomic_DNA"/>
</dbReference>
<evidence type="ECO:0000256" key="1">
    <source>
        <dbReference type="SAM" id="Phobius"/>
    </source>
</evidence>
<feature type="transmembrane region" description="Helical" evidence="1">
    <location>
        <begin position="95"/>
        <end position="111"/>
    </location>
</feature>
<dbReference type="VEuPathDB" id="FungiDB:YALI1_D12135g"/>
<keyword evidence="1" id="KW-0472">Membrane</keyword>
<feature type="transmembrane region" description="Helical" evidence="1">
    <location>
        <begin position="64"/>
        <end position="83"/>
    </location>
</feature>
<keyword evidence="1" id="KW-0812">Transmembrane</keyword>
<reference evidence="2 3" key="1">
    <citation type="journal article" date="2016" name="PLoS ONE">
        <title>Sequence Assembly of Yarrowia lipolytica Strain W29/CLIB89 Shows Transposable Element Diversity.</title>
        <authorList>
            <person name="Magnan C."/>
            <person name="Yu J."/>
            <person name="Chang I."/>
            <person name="Jahn E."/>
            <person name="Kanomata Y."/>
            <person name="Wu J."/>
            <person name="Zeller M."/>
            <person name="Oakes M."/>
            <person name="Baldi P."/>
            <person name="Sandmeyer S."/>
        </authorList>
    </citation>
    <scope>NUCLEOTIDE SEQUENCE [LARGE SCALE GENOMIC DNA]</scope>
    <source>
        <strain evidence="3">CLIB89(W29)</strain>
    </source>
</reference>
<name>A0A1D8NDY2_YARLL</name>
<evidence type="ECO:0000313" key="3">
    <source>
        <dbReference type="Proteomes" id="UP000182444"/>
    </source>
</evidence>